<dbReference type="Proteomes" id="UP001295444">
    <property type="component" value="Chromosome 10"/>
</dbReference>
<reference evidence="1" key="1">
    <citation type="submission" date="2022-03" db="EMBL/GenBank/DDBJ databases">
        <authorList>
            <person name="Alioto T."/>
            <person name="Alioto T."/>
            <person name="Gomez Garrido J."/>
        </authorList>
    </citation>
    <scope>NUCLEOTIDE SEQUENCE</scope>
</reference>
<name>A0AAD1T9C3_PELCU</name>
<sequence length="55" mass="6250">MATYTCLKQHCITLHCLNDTILHHHGNVHLPETTMYHPALPLGYNTASPWQRTPA</sequence>
<organism evidence="1 2">
    <name type="scientific">Pelobates cultripes</name>
    <name type="common">Western spadefoot toad</name>
    <dbReference type="NCBI Taxonomy" id="61616"/>
    <lineage>
        <taxon>Eukaryota</taxon>
        <taxon>Metazoa</taxon>
        <taxon>Chordata</taxon>
        <taxon>Craniata</taxon>
        <taxon>Vertebrata</taxon>
        <taxon>Euteleostomi</taxon>
        <taxon>Amphibia</taxon>
        <taxon>Batrachia</taxon>
        <taxon>Anura</taxon>
        <taxon>Pelobatoidea</taxon>
        <taxon>Pelobatidae</taxon>
        <taxon>Pelobates</taxon>
    </lineage>
</organism>
<evidence type="ECO:0000313" key="1">
    <source>
        <dbReference type="EMBL" id="CAH2318399.1"/>
    </source>
</evidence>
<gene>
    <name evidence="1" type="ORF">PECUL_23A001233</name>
</gene>
<evidence type="ECO:0000313" key="2">
    <source>
        <dbReference type="Proteomes" id="UP001295444"/>
    </source>
</evidence>
<proteinExistence type="predicted"/>
<keyword evidence="2" id="KW-1185">Reference proteome</keyword>
<dbReference type="EMBL" id="OW240921">
    <property type="protein sequence ID" value="CAH2318399.1"/>
    <property type="molecule type" value="Genomic_DNA"/>
</dbReference>
<accession>A0AAD1T9C3</accession>
<dbReference type="AlphaFoldDB" id="A0AAD1T9C3"/>
<protein>
    <submittedName>
        <fullName evidence="1">Uncharacterized protein</fullName>
    </submittedName>
</protein>